<keyword evidence="7" id="KW-1185">Reference proteome</keyword>
<feature type="region of interest" description="Disordered" evidence="4">
    <location>
        <begin position="100"/>
        <end position="124"/>
    </location>
</feature>
<sequence length="157" mass="17364">MSSYGRGDHGTSTWSKPSTSPSRGHPSNHSIRRLHEPIIQSNSTEYQNIPRGLPTHGRFCLISAYPGVRRVRTDSRLRTSSSIAVVRPSDLISTRYSEIFDHGDDSGETNPRAPRKTGGATIRGGMDTNLEVLAGVVRDKDSEDGEVYTSWLRRKLA</sequence>
<evidence type="ECO:0000256" key="3">
    <source>
        <dbReference type="ARBA" id="ARBA00022840"/>
    </source>
</evidence>
<organism evidence="6 7">
    <name type="scientific">Jaapia argillacea MUCL 33604</name>
    <dbReference type="NCBI Taxonomy" id="933084"/>
    <lineage>
        <taxon>Eukaryota</taxon>
        <taxon>Fungi</taxon>
        <taxon>Dikarya</taxon>
        <taxon>Basidiomycota</taxon>
        <taxon>Agaricomycotina</taxon>
        <taxon>Agaricomycetes</taxon>
        <taxon>Agaricomycetidae</taxon>
        <taxon>Jaapiales</taxon>
        <taxon>Jaapiaceae</taxon>
        <taxon>Jaapia</taxon>
    </lineage>
</organism>
<keyword evidence="3" id="KW-0067">ATP-binding</keyword>
<evidence type="ECO:0000313" key="7">
    <source>
        <dbReference type="Proteomes" id="UP000027265"/>
    </source>
</evidence>
<dbReference type="AlphaFoldDB" id="A0A067Q953"/>
<accession>A0A067Q953</accession>
<dbReference type="EMBL" id="KL197714">
    <property type="protein sequence ID" value="KDQ60027.1"/>
    <property type="molecule type" value="Genomic_DNA"/>
</dbReference>
<dbReference type="GO" id="GO:0016874">
    <property type="term" value="F:ligase activity"/>
    <property type="evidence" value="ECO:0007669"/>
    <property type="project" value="UniProtKB-KW"/>
</dbReference>
<keyword evidence="2" id="KW-0547">Nucleotide-binding</keyword>
<name>A0A067Q953_9AGAM</name>
<feature type="region of interest" description="Disordered" evidence="4">
    <location>
        <begin position="1"/>
        <end position="30"/>
    </location>
</feature>
<dbReference type="PROSITE" id="PS50979">
    <property type="entry name" value="BC"/>
    <property type="match status" value="1"/>
</dbReference>
<dbReference type="SUPFAM" id="SSF51246">
    <property type="entry name" value="Rudiment single hybrid motif"/>
    <property type="match status" value="1"/>
</dbReference>
<dbReference type="InterPro" id="IPR011764">
    <property type="entry name" value="Biotin_carboxylation_dom"/>
</dbReference>
<reference evidence="7" key="1">
    <citation type="journal article" date="2014" name="Proc. Natl. Acad. Sci. U.S.A.">
        <title>Extensive sampling of basidiomycete genomes demonstrates inadequacy of the white-rot/brown-rot paradigm for wood decay fungi.</title>
        <authorList>
            <person name="Riley R."/>
            <person name="Salamov A.A."/>
            <person name="Brown D.W."/>
            <person name="Nagy L.G."/>
            <person name="Floudas D."/>
            <person name="Held B.W."/>
            <person name="Levasseur A."/>
            <person name="Lombard V."/>
            <person name="Morin E."/>
            <person name="Otillar R."/>
            <person name="Lindquist E.A."/>
            <person name="Sun H."/>
            <person name="LaButti K.M."/>
            <person name="Schmutz J."/>
            <person name="Jabbour D."/>
            <person name="Luo H."/>
            <person name="Baker S.E."/>
            <person name="Pisabarro A.G."/>
            <person name="Walton J.D."/>
            <person name="Blanchette R.A."/>
            <person name="Henrissat B."/>
            <person name="Martin F."/>
            <person name="Cullen D."/>
            <person name="Hibbett D.S."/>
            <person name="Grigoriev I.V."/>
        </authorList>
    </citation>
    <scope>NUCLEOTIDE SEQUENCE [LARGE SCALE GENOMIC DNA]</scope>
    <source>
        <strain evidence="7">MUCL 33604</strain>
    </source>
</reference>
<evidence type="ECO:0000256" key="4">
    <source>
        <dbReference type="SAM" id="MobiDB-lite"/>
    </source>
</evidence>
<evidence type="ECO:0000256" key="2">
    <source>
        <dbReference type="ARBA" id="ARBA00022741"/>
    </source>
</evidence>
<dbReference type="InParanoid" id="A0A067Q953"/>
<evidence type="ECO:0000313" key="6">
    <source>
        <dbReference type="EMBL" id="KDQ60027.1"/>
    </source>
</evidence>
<dbReference type="HOGENOM" id="CLU_1678171_0_0_1"/>
<gene>
    <name evidence="6" type="ORF">JAAARDRAFT_594090</name>
</gene>
<keyword evidence="1" id="KW-0436">Ligase</keyword>
<dbReference type="GO" id="GO:0005524">
    <property type="term" value="F:ATP binding"/>
    <property type="evidence" value="ECO:0007669"/>
    <property type="project" value="UniProtKB-KW"/>
</dbReference>
<feature type="compositionally biased region" description="Low complexity" evidence="4">
    <location>
        <begin position="11"/>
        <end position="22"/>
    </location>
</feature>
<feature type="domain" description="Biotin carboxylation" evidence="5">
    <location>
        <begin position="1"/>
        <end position="157"/>
    </location>
</feature>
<dbReference type="InterPro" id="IPR011054">
    <property type="entry name" value="Rudment_hybrid_motif"/>
</dbReference>
<proteinExistence type="predicted"/>
<protein>
    <recommendedName>
        <fullName evidence="5">Biotin carboxylation domain-containing protein</fullName>
    </recommendedName>
</protein>
<evidence type="ECO:0000256" key="1">
    <source>
        <dbReference type="ARBA" id="ARBA00022598"/>
    </source>
</evidence>
<dbReference type="Proteomes" id="UP000027265">
    <property type="component" value="Unassembled WGS sequence"/>
</dbReference>
<evidence type="ECO:0000259" key="5">
    <source>
        <dbReference type="PROSITE" id="PS50979"/>
    </source>
</evidence>